<dbReference type="AlphaFoldDB" id="A0A8H6FW32"/>
<protein>
    <recommendedName>
        <fullName evidence="4">F-box domain-containing protein</fullName>
    </recommendedName>
</protein>
<evidence type="ECO:0000313" key="2">
    <source>
        <dbReference type="EMBL" id="KAF6235737.1"/>
    </source>
</evidence>
<accession>A0A8H6FW32</accession>
<evidence type="ECO:0000256" key="1">
    <source>
        <dbReference type="SAM" id="MobiDB-lite"/>
    </source>
</evidence>
<proteinExistence type="predicted"/>
<gene>
    <name evidence="2" type="ORF">HO173_005932</name>
</gene>
<evidence type="ECO:0008006" key="4">
    <source>
        <dbReference type="Google" id="ProtNLM"/>
    </source>
</evidence>
<dbReference type="GeneID" id="59287593"/>
<comment type="caution">
    <text evidence="2">The sequence shown here is derived from an EMBL/GenBank/DDBJ whole genome shotgun (WGS) entry which is preliminary data.</text>
</comment>
<feature type="region of interest" description="Disordered" evidence="1">
    <location>
        <begin position="1"/>
        <end position="42"/>
    </location>
</feature>
<dbReference type="Proteomes" id="UP000578531">
    <property type="component" value="Unassembled WGS sequence"/>
</dbReference>
<dbReference type="OrthoDB" id="5401376at2759"/>
<name>A0A8H6FW32_9LECA</name>
<dbReference type="EMBL" id="JACCJC010000022">
    <property type="protein sequence ID" value="KAF6235737.1"/>
    <property type="molecule type" value="Genomic_DNA"/>
</dbReference>
<keyword evidence="3" id="KW-1185">Reference proteome</keyword>
<evidence type="ECO:0000313" key="3">
    <source>
        <dbReference type="Proteomes" id="UP000578531"/>
    </source>
</evidence>
<sequence length="379" mass="42931">MHYPTAPDNPPSVHHPIYRLPPTMDLPDNTSTTSSSSSSRSTVSDVAESLSSVALLHPNNEQKTMTGFPPEIILQIYRHLNSASDITALNSTSRRYNSIWRINAASISAAVLSRSIDCYNSAFELFEIEERVKQIYCIILPQSAVLKRLRLAQKQAQDVVRQGRRNDRCDHTSSGILYRGVLYRNEELLSAARCASYLSRLIEDRVVYTGGTSLDELDREITPSSHHIIVAFHELMILIRLRLLEAMQARLKNMRKEKIRKMLYVATYLVRDCPDKKKIRLGISREKIRRSSMIDDMDLAFRPRCYVTVHARRAFFAIADALGEARIPNYLLDNRSGCHGDCEDFGKIEGITTTTTITPQLGLDWTGLDWTGLDWTGLG</sequence>
<feature type="compositionally biased region" description="Low complexity" evidence="1">
    <location>
        <begin position="30"/>
        <end position="42"/>
    </location>
</feature>
<dbReference type="RefSeq" id="XP_037165104.1">
    <property type="nucleotide sequence ID" value="XM_037307844.1"/>
</dbReference>
<reference evidence="2 3" key="1">
    <citation type="journal article" date="2020" name="Genomics">
        <title>Complete, high-quality genomes from long-read metagenomic sequencing of two wolf lichen thalli reveals enigmatic genome architecture.</title>
        <authorList>
            <person name="McKenzie S.K."/>
            <person name="Walston R.F."/>
            <person name="Allen J.L."/>
        </authorList>
    </citation>
    <scope>NUCLEOTIDE SEQUENCE [LARGE SCALE GENOMIC DNA]</scope>
    <source>
        <strain evidence="2">WasteWater2</strain>
    </source>
</reference>
<organism evidence="2 3">
    <name type="scientific">Letharia columbiana</name>
    <dbReference type="NCBI Taxonomy" id="112416"/>
    <lineage>
        <taxon>Eukaryota</taxon>
        <taxon>Fungi</taxon>
        <taxon>Dikarya</taxon>
        <taxon>Ascomycota</taxon>
        <taxon>Pezizomycotina</taxon>
        <taxon>Lecanoromycetes</taxon>
        <taxon>OSLEUM clade</taxon>
        <taxon>Lecanoromycetidae</taxon>
        <taxon>Lecanorales</taxon>
        <taxon>Lecanorineae</taxon>
        <taxon>Parmeliaceae</taxon>
        <taxon>Letharia</taxon>
    </lineage>
</organism>